<dbReference type="InterPro" id="IPR013785">
    <property type="entry name" value="Aldolase_TIM"/>
</dbReference>
<name>A0A2M8ET67_9BACT</name>
<evidence type="ECO:0000313" key="2">
    <source>
        <dbReference type="Proteomes" id="UP000229816"/>
    </source>
</evidence>
<gene>
    <name evidence="1" type="ORF">CO054_00890</name>
</gene>
<dbReference type="EMBL" id="PFSF01000019">
    <property type="protein sequence ID" value="PJC28300.1"/>
    <property type="molecule type" value="Genomic_DNA"/>
</dbReference>
<comment type="caution">
    <text evidence="1">The sequence shown here is derived from an EMBL/GenBank/DDBJ whole genome shotgun (WGS) entry which is preliminary data.</text>
</comment>
<dbReference type="InterPro" id="IPR058240">
    <property type="entry name" value="rSAM_sf"/>
</dbReference>
<sequence length="154" mass="17366">MQEREISSQETAPLRLSNQCKLVSGAKRAAIYDLKEGNVYSINEAAREIISGSPDKFGFWKKLAEIGLVESSPDTLSQELEMKIPQVGLEFMWLELTERCNQRCLHCYASAGDLVHSEELPEDKWGRIIKEGASLGCKKLQFIGQKRAKTAYKK</sequence>
<dbReference type="AlphaFoldDB" id="A0A2M8ET67"/>
<dbReference type="SUPFAM" id="SSF102114">
    <property type="entry name" value="Radical SAM enzymes"/>
    <property type="match status" value="1"/>
</dbReference>
<organism evidence="1 2">
    <name type="scientific">Candidatus Shapirobacteria bacterium CG_4_9_14_0_2_um_filter_39_11</name>
    <dbReference type="NCBI Taxonomy" id="1974478"/>
    <lineage>
        <taxon>Bacteria</taxon>
        <taxon>Candidatus Shapironibacteriota</taxon>
    </lineage>
</organism>
<dbReference type="Gene3D" id="3.20.20.70">
    <property type="entry name" value="Aldolase class I"/>
    <property type="match status" value="1"/>
</dbReference>
<accession>A0A2M8ET67</accession>
<dbReference type="Proteomes" id="UP000229816">
    <property type="component" value="Unassembled WGS sequence"/>
</dbReference>
<evidence type="ECO:0000313" key="1">
    <source>
        <dbReference type="EMBL" id="PJC28300.1"/>
    </source>
</evidence>
<reference evidence="2" key="1">
    <citation type="submission" date="2017-09" db="EMBL/GenBank/DDBJ databases">
        <title>Depth-based differentiation of microbial function through sediment-hosted aquifers and enrichment of novel symbionts in the deep terrestrial subsurface.</title>
        <authorList>
            <person name="Probst A.J."/>
            <person name="Ladd B."/>
            <person name="Jarett J.K."/>
            <person name="Geller-Mcgrath D.E."/>
            <person name="Sieber C.M.K."/>
            <person name="Emerson J.B."/>
            <person name="Anantharaman K."/>
            <person name="Thomas B.C."/>
            <person name="Malmstrom R."/>
            <person name="Stieglmeier M."/>
            <person name="Klingl A."/>
            <person name="Woyke T."/>
            <person name="Ryan C.M."/>
            <person name="Banfield J.F."/>
        </authorList>
    </citation>
    <scope>NUCLEOTIDE SEQUENCE [LARGE SCALE GENOMIC DNA]</scope>
</reference>
<evidence type="ECO:0008006" key="3">
    <source>
        <dbReference type="Google" id="ProtNLM"/>
    </source>
</evidence>
<proteinExistence type="predicted"/>
<protein>
    <recommendedName>
        <fullName evidence="3">Radical SAM core domain-containing protein</fullName>
    </recommendedName>
</protein>